<dbReference type="Gene3D" id="2.130.10.10">
    <property type="entry name" value="YVTN repeat-like/Quinoprotein amine dehydrogenase"/>
    <property type="match status" value="1"/>
</dbReference>
<protein>
    <submittedName>
        <fullName evidence="2">Uncharacterized protein</fullName>
    </submittedName>
</protein>
<organism evidence="2 3">
    <name type="scientific">Polarella glacialis</name>
    <name type="common">Dinoflagellate</name>
    <dbReference type="NCBI Taxonomy" id="89957"/>
    <lineage>
        <taxon>Eukaryota</taxon>
        <taxon>Sar</taxon>
        <taxon>Alveolata</taxon>
        <taxon>Dinophyceae</taxon>
        <taxon>Suessiales</taxon>
        <taxon>Suessiaceae</taxon>
        <taxon>Polarella</taxon>
    </lineage>
</organism>
<evidence type="ECO:0000313" key="3">
    <source>
        <dbReference type="Proteomes" id="UP000626109"/>
    </source>
</evidence>
<accession>A0A813KYK3</accession>
<comment type="caution">
    <text evidence="2">The sequence shown here is derived from an EMBL/GenBank/DDBJ whole genome shotgun (WGS) entry which is preliminary data.</text>
</comment>
<feature type="region of interest" description="Disordered" evidence="1">
    <location>
        <begin position="333"/>
        <end position="360"/>
    </location>
</feature>
<dbReference type="SUPFAM" id="SSF50978">
    <property type="entry name" value="WD40 repeat-like"/>
    <property type="match status" value="1"/>
</dbReference>
<dbReference type="InterPro" id="IPR015943">
    <property type="entry name" value="WD40/YVTN_repeat-like_dom_sf"/>
</dbReference>
<dbReference type="Proteomes" id="UP000626109">
    <property type="component" value="Unassembled WGS sequence"/>
</dbReference>
<reference evidence="2" key="1">
    <citation type="submission" date="2021-02" db="EMBL/GenBank/DDBJ databases">
        <authorList>
            <person name="Dougan E. K."/>
            <person name="Rhodes N."/>
            <person name="Thang M."/>
            <person name="Chan C."/>
        </authorList>
    </citation>
    <scope>NUCLEOTIDE SEQUENCE</scope>
</reference>
<evidence type="ECO:0000313" key="2">
    <source>
        <dbReference type="EMBL" id="CAE8715403.1"/>
    </source>
</evidence>
<evidence type="ECO:0000256" key="1">
    <source>
        <dbReference type="SAM" id="MobiDB-lite"/>
    </source>
</evidence>
<proteinExistence type="predicted"/>
<name>A0A813KYK3_POLGL</name>
<sequence>MDDARLTVIVPDHSDPQDQPSLLRLLLQQLEELWHGAAKDKAWKAPKTAGNQTRKALLSAPYRPKAYLRRRAPDEIEAVLTQLDQGALDMVKSSFSAKSLDLTHFAEAIVRTGTYDAERVLAFIAGIVDLYLEVLRSQSERAEGGDDPAVNWAQLMNHFIESPEIAMFEGSEVTGGMGKAAVTSHDKVPQVHRSNFVDGAKHMGSGIEKISWIPFIDMLTTVEGTESVYFWSPSVVLDAPRSVTPTLPGDCYDQTGKALWTVLACAWDNELQDLVALLSNRLLVVWRLRNREKGQFQQKRELRFNAHRAEGRAKGGEKETYWKVFLASIDPKTGEDLHKDPKKHMNERSEAAARREKRDERQAAEASLQLDVWWNANLKQWVTTDHHGRLFFWDLRSNDGLEVVQQPTKVLSAHTKLVTSHLELSKFKFTTCSLDRSVMLWDNRNLSAPEVKIEDMTGSVLSQAYLPLFSSLVTVGAHFAVTVAAAIKMSGPNFLRTRQTYSRHEIMRCPQGMTAVKTPYPNRVLAE</sequence>
<dbReference type="EMBL" id="CAJNNW010032785">
    <property type="protein sequence ID" value="CAE8715403.1"/>
    <property type="molecule type" value="Genomic_DNA"/>
</dbReference>
<gene>
    <name evidence="2" type="ORF">PGLA2088_LOCUS38524</name>
</gene>
<dbReference type="InterPro" id="IPR036322">
    <property type="entry name" value="WD40_repeat_dom_sf"/>
</dbReference>
<dbReference type="AlphaFoldDB" id="A0A813KYK3"/>